<feature type="transmembrane region" description="Helical" evidence="5">
    <location>
        <begin position="344"/>
        <end position="377"/>
    </location>
</feature>
<feature type="domain" description="STAS" evidence="6">
    <location>
        <begin position="455"/>
        <end position="568"/>
    </location>
</feature>
<dbReference type="GO" id="GO:0016020">
    <property type="term" value="C:membrane"/>
    <property type="evidence" value="ECO:0007669"/>
    <property type="project" value="UniProtKB-SubCell"/>
</dbReference>
<dbReference type="SUPFAM" id="SSF52091">
    <property type="entry name" value="SpoIIaa-like"/>
    <property type="match status" value="1"/>
</dbReference>
<comment type="subcellular location">
    <subcellularLocation>
        <location evidence="1">Membrane</location>
        <topology evidence="1">Multi-pass membrane protein</topology>
    </subcellularLocation>
</comment>
<feature type="transmembrane region" description="Helical" evidence="5">
    <location>
        <begin position="193"/>
        <end position="213"/>
    </location>
</feature>
<evidence type="ECO:0000313" key="7">
    <source>
        <dbReference type="EMBL" id="VVM52685.1"/>
    </source>
</evidence>
<feature type="transmembrane region" description="Helical" evidence="5">
    <location>
        <begin position="398"/>
        <end position="430"/>
    </location>
</feature>
<keyword evidence="3 5" id="KW-1133">Transmembrane helix</keyword>
<reference evidence="7 8" key="1">
    <citation type="submission" date="2019-09" db="EMBL/GenBank/DDBJ databases">
        <authorList>
            <person name="Chandra G."/>
            <person name="Truman W A."/>
        </authorList>
    </citation>
    <scope>NUCLEOTIDE SEQUENCE [LARGE SCALE GENOMIC DNA]</scope>
    <source>
        <strain evidence="7">PS659</strain>
    </source>
</reference>
<feature type="transmembrane region" description="Helical" evidence="5">
    <location>
        <begin position="56"/>
        <end position="83"/>
    </location>
</feature>
<name>A0A5E6QK94_PSEFL</name>
<dbReference type="InterPro" id="IPR001902">
    <property type="entry name" value="SLC26A/SulP_fam"/>
</dbReference>
<dbReference type="InterPro" id="IPR011547">
    <property type="entry name" value="SLC26A/SulP_dom"/>
</dbReference>
<feature type="transmembrane region" description="Helical" evidence="5">
    <location>
        <begin position="115"/>
        <end position="139"/>
    </location>
</feature>
<keyword evidence="2 5" id="KW-0812">Transmembrane</keyword>
<accession>A0A5E6QK94</accession>
<dbReference type="Pfam" id="PF01740">
    <property type="entry name" value="STAS"/>
    <property type="match status" value="1"/>
</dbReference>
<evidence type="ECO:0000313" key="8">
    <source>
        <dbReference type="Proteomes" id="UP000326729"/>
    </source>
</evidence>
<feature type="transmembrane region" description="Helical" evidence="5">
    <location>
        <begin position="90"/>
        <end position="109"/>
    </location>
</feature>
<protein>
    <submittedName>
        <fullName evidence="7">Putative sulfate transporter</fullName>
    </submittedName>
</protein>
<organism evidence="7 8">
    <name type="scientific">Pseudomonas fluorescens</name>
    <dbReference type="NCBI Taxonomy" id="294"/>
    <lineage>
        <taxon>Bacteria</taxon>
        <taxon>Pseudomonadati</taxon>
        <taxon>Pseudomonadota</taxon>
        <taxon>Gammaproteobacteria</taxon>
        <taxon>Pseudomonadales</taxon>
        <taxon>Pseudomonadaceae</taxon>
        <taxon>Pseudomonas</taxon>
    </lineage>
</organism>
<proteinExistence type="predicted"/>
<dbReference type="RefSeq" id="WP_150715028.1">
    <property type="nucleotide sequence ID" value="NZ_CABVGY010000004.1"/>
</dbReference>
<dbReference type="OrthoDB" id="9769739at2"/>
<dbReference type="Proteomes" id="UP000326729">
    <property type="component" value="Unassembled WGS sequence"/>
</dbReference>
<evidence type="ECO:0000256" key="1">
    <source>
        <dbReference type="ARBA" id="ARBA00004141"/>
    </source>
</evidence>
<evidence type="ECO:0000259" key="6">
    <source>
        <dbReference type="PROSITE" id="PS50801"/>
    </source>
</evidence>
<feature type="transmembrane region" description="Helical" evidence="5">
    <location>
        <begin position="151"/>
        <end position="173"/>
    </location>
</feature>
<keyword evidence="4 5" id="KW-0472">Membrane</keyword>
<dbReference type="GO" id="GO:0055085">
    <property type="term" value="P:transmembrane transport"/>
    <property type="evidence" value="ECO:0007669"/>
    <property type="project" value="InterPro"/>
</dbReference>
<evidence type="ECO:0000256" key="2">
    <source>
        <dbReference type="ARBA" id="ARBA00022692"/>
    </source>
</evidence>
<evidence type="ECO:0000256" key="4">
    <source>
        <dbReference type="ARBA" id="ARBA00023136"/>
    </source>
</evidence>
<dbReference type="EMBL" id="CABVGY010000004">
    <property type="protein sequence ID" value="VVM52685.1"/>
    <property type="molecule type" value="Genomic_DNA"/>
</dbReference>
<gene>
    <name evidence="7" type="ORF">PS659_00896</name>
</gene>
<feature type="transmembrane region" description="Helical" evidence="5">
    <location>
        <begin position="225"/>
        <end position="248"/>
    </location>
</feature>
<feature type="transmembrane region" description="Helical" evidence="5">
    <location>
        <begin position="268"/>
        <end position="292"/>
    </location>
</feature>
<evidence type="ECO:0000256" key="5">
    <source>
        <dbReference type="SAM" id="Phobius"/>
    </source>
</evidence>
<sequence>MNQRGSDPQERIPGTPRRSSVRSLLIPHWLANYCPDWLRGDVVAGLTAAAVVIPKALAYATIAGLPVQVGLYTVLVPMVIYAVLGTSRPLSVSTTTTLAILAGSALGQISPGGDAATLLAGSATLALMVGAILIVAGLLRLGFVANFISEPVLVGFKAGIGVVIVLDQVPKLLGTHIDKGGFLHNLVATFQSVGHASLPTVAVGVFMVLLLVGMKRFAPRLPAPLIAVALGILGMSLLDLASFGVSAVGVVPIGLPAPTLPVWSMAEMLWPSAMGIALMSFTETIAAGRAFARGDEPAPQPNRELLATGFANIGGAFLGAMVAGGGTTQTAVNRLAGARSQLASLITAALALGTCLLLAPLIGLLPNATLAAVVIVYSVGLIEPAEFREILSVRRTEFAWAVVAMIGVMLLGTLQGIVVAIIVSLLALAYQVSDPPVHVLGRKPGTNVYRPQATGNADDEQFDGLLLLRPEGRIFFANAERIAEKIRPLIDVATPKVVVLDLRSVFDLEYTALKMLTSAEQRMSEKGISLWLVGMNPSVWDMVIKAPLGRTLGEARLFLNLEQAVEHYQRSRR</sequence>
<dbReference type="AlphaFoldDB" id="A0A5E6QK94"/>
<dbReference type="PROSITE" id="PS50801">
    <property type="entry name" value="STAS"/>
    <property type="match status" value="1"/>
</dbReference>
<evidence type="ECO:0000256" key="3">
    <source>
        <dbReference type="ARBA" id="ARBA00022989"/>
    </source>
</evidence>
<dbReference type="InterPro" id="IPR036513">
    <property type="entry name" value="STAS_dom_sf"/>
</dbReference>
<dbReference type="Pfam" id="PF00916">
    <property type="entry name" value="Sulfate_transp"/>
    <property type="match status" value="1"/>
</dbReference>
<dbReference type="CDD" id="cd07042">
    <property type="entry name" value="STAS_SulP_like_sulfate_transporter"/>
    <property type="match status" value="1"/>
</dbReference>
<dbReference type="Gene3D" id="3.30.750.24">
    <property type="entry name" value="STAS domain"/>
    <property type="match status" value="1"/>
</dbReference>
<dbReference type="InterPro" id="IPR002645">
    <property type="entry name" value="STAS_dom"/>
</dbReference>
<feature type="transmembrane region" description="Helical" evidence="5">
    <location>
        <begin position="304"/>
        <end position="324"/>
    </location>
</feature>
<dbReference type="PANTHER" id="PTHR11814">
    <property type="entry name" value="SULFATE TRANSPORTER"/>
    <property type="match status" value="1"/>
</dbReference>